<comment type="subcellular location">
    <subcellularLocation>
        <location evidence="1">Cell membrane</location>
        <topology evidence="1">Multi-pass membrane protein</topology>
    </subcellularLocation>
</comment>
<feature type="transmembrane region" description="Helical" evidence="7">
    <location>
        <begin position="105"/>
        <end position="124"/>
    </location>
</feature>
<evidence type="ECO:0000313" key="8">
    <source>
        <dbReference type="EMBL" id="HJC84786.1"/>
    </source>
</evidence>
<feature type="transmembrane region" description="Helical" evidence="7">
    <location>
        <begin position="224"/>
        <end position="248"/>
    </location>
</feature>
<feature type="transmembrane region" description="Helical" evidence="7">
    <location>
        <begin position="48"/>
        <end position="67"/>
    </location>
</feature>
<evidence type="ECO:0000256" key="4">
    <source>
        <dbReference type="ARBA" id="ARBA00022989"/>
    </source>
</evidence>
<feature type="transmembrane region" description="Helical" evidence="7">
    <location>
        <begin position="260"/>
        <end position="284"/>
    </location>
</feature>
<protein>
    <submittedName>
        <fullName evidence="8">YihY/virulence factor BrkB family protein</fullName>
    </submittedName>
</protein>
<evidence type="ECO:0000313" key="9">
    <source>
        <dbReference type="Proteomes" id="UP000823858"/>
    </source>
</evidence>
<dbReference type="InterPro" id="IPR017039">
    <property type="entry name" value="Virul_fac_BrkB"/>
</dbReference>
<evidence type="ECO:0000256" key="7">
    <source>
        <dbReference type="SAM" id="Phobius"/>
    </source>
</evidence>
<dbReference type="AlphaFoldDB" id="A0A9D2QE55"/>
<accession>A0A9D2QE55</accession>
<evidence type="ECO:0000256" key="1">
    <source>
        <dbReference type="ARBA" id="ARBA00004651"/>
    </source>
</evidence>
<reference evidence="8" key="2">
    <citation type="submission" date="2021-04" db="EMBL/GenBank/DDBJ databases">
        <authorList>
            <person name="Gilroy R."/>
        </authorList>
    </citation>
    <scope>NUCLEOTIDE SEQUENCE</scope>
    <source>
        <strain evidence="8">ChiHjej13B12-4958</strain>
    </source>
</reference>
<evidence type="ECO:0000256" key="3">
    <source>
        <dbReference type="ARBA" id="ARBA00022692"/>
    </source>
</evidence>
<dbReference type="PANTHER" id="PTHR30213">
    <property type="entry name" value="INNER MEMBRANE PROTEIN YHJD"/>
    <property type="match status" value="1"/>
</dbReference>
<organism evidence="8 9">
    <name type="scientific">Candidatus Corynebacterium faecigallinarum</name>
    <dbReference type="NCBI Taxonomy" id="2838528"/>
    <lineage>
        <taxon>Bacteria</taxon>
        <taxon>Bacillati</taxon>
        <taxon>Actinomycetota</taxon>
        <taxon>Actinomycetes</taxon>
        <taxon>Mycobacteriales</taxon>
        <taxon>Corynebacteriaceae</taxon>
        <taxon>Corynebacterium</taxon>
    </lineage>
</organism>
<dbReference type="Proteomes" id="UP000823858">
    <property type="component" value="Unassembled WGS sequence"/>
</dbReference>
<name>A0A9D2QE55_9CORY</name>
<evidence type="ECO:0000256" key="5">
    <source>
        <dbReference type="ARBA" id="ARBA00023136"/>
    </source>
</evidence>
<dbReference type="PANTHER" id="PTHR30213:SF0">
    <property type="entry name" value="UPF0761 MEMBRANE PROTEIN YIHY"/>
    <property type="match status" value="1"/>
</dbReference>
<feature type="transmembrane region" description="Helical" evidence="7">
    <location>
        <begin position="194"/>
        <end position="212"/>
    </location>
</feature>
<evidence type="ECO:0000256" key="6">
    <source>
        <dbReference type="SAM" id="MobiDB-lite"/>
    </source>
</evidence>
<keyword evidence="5 7" id="KW-0472">Membrane</keyword>
<dbReference type="GO" id="GO:0005886">
    <property type="term" value="C:plasma membrane"/>
    <property type="evidence" value="ECO:0007669"/>
    <property type="project" value="UniProtKB-SubCell"/>
</dbReference>
<keyword evidence="2" id="KW-1003">Cell membrane</keyword>
<dbReference type="EMBL" id="DWVP01000009">
    <property type="protein sequence ID" value="HJC84786.1"/>
    <property type="molecule type" value="Genomic_DNA"/>
</dbReference>
<keyword evidence="3 7" id="KW-0812">Transmembrane</keyword>
<proteinExistence type="predicted"/>
<dbReference type="Pfam" id="PF03631">
    <property type="entry name" value="Virul_fac_BrkB"/>
    <property type="match status" value="1"/>
</dbReference>
<feature type="region of interest" description="Disordered" evidence="6">
    <location>
        <begin position="345"/>
        <end position="380"/>
    </location>
</feature>
<comment type="caution">
    <text evidence="8">The sequence shown here is derived from an EMBL/GenBank/DDBJ whole genome shotgun (WGS) entry which is preliminary data.</text>
</comment>
<reference evidence="8" key="1">
    <citation type="journal article" date="2021" name="PeerJ">
        <title>Extensive microbial diversity within the chicken gut microbiome revealed by metagenomics and culture.</title>
        <authorList>
            <person name="Gilroy R."/>
            <person name="Ravi A."/>
            <person name="Getino M."/>
            <person name="Pursley I."/>
            <person name="Horton D.L."/>
            <person name="Alikhan N.F."/>
            <person name="Baker D."/>
            <person name="Gharbi K."/>
            <person name="Hall N."/>
            <person name="Watson M."/>
            <person name="Adriaenssens E.M."/>
            <person name="Foster-Nyarko E."/>
            <person name="Jarju S."/>
            <person name="Secka A."/>
            <person name="Antonio M."/>
            <person name="Oren A."/>
            <person name="Chaudhuri R.R."/>
            <person name="La Ragione R."/>
            <person name="Hildebrand F."/>
            <person name="Pallen M.J."/>
        </authorList>
    </citation>
    <scope>NUCLEOTIDE SEQUENCE</scope>
    <source>
        <strain evidence="8">ChiHjej13B12-4958</strain>
    </source>
</reference>
<sequence length="380" mass="40563">MTSPTTAEDPDEQTGKLPPSWRYIPGRAIRSFTSNGVMDFAASLTYRALLSIVPAVVALVAIVSMLGSSEEAVTSMLEEIQEVTPDDAWDTVGPLAESVLSVPSAGVGLGVGLVVTLWTASGYVRTFSRAMNAIYGVEEGRGVIMKNVQMYLLTVFLLLLLALGVIAFSLSTPVAEWLGGLIGLASATLQVWDVVRWIVIFVVIVLLVGLLYRATPNIRPHGMSWFSSGAMLAIIGIIVSSAVFFFYVANFGNYNATYGALASVIIAMLWGYIVNILLLAGAVLDCEIERTRQLRSGLPAEESLQLEARATTASDKLEDQLARDVERAREVRVAASELDKTDEVVVLESPDMPAAPEATETSDAPTGTVAPSGTVATSRD</sequence>
<dbReference type="NCBIfam" id="TIGR00765">
    <property type="entry name" value="yihY_not_rbn"/>
    <property type="match status" value="1"/>
</dbReference>
<evidence type="ECO:0000256" key="2">
    <source>
        <dbReference type="ARBA" id="ARBA00022475"/>
    </source>
</evidence>
<feature type="transmembrane region" description="Helical" evidence="7">
    <location>
        <begin position="151"/>
        <end position="174"/>
    </location>
</feature>
<keyword evidence="4 7" id="KW-1133">Transmembrane helix</keyword>
<gene>
    <name evidence="8" type="ORF">H9751_04425</name>
</gene>
<feature type="compositionally biased region" description="Polar residues" evidence="6">
    <location>
        <begin position="359"/>
        <end position="380"/>
    </location>
</feature>